<dbReference type="STRING" id="1448321.A0A317VQT4"/>
<feature type="transmembrane region" description="Helical" evidence="8">
    <location>
        <begin position="2113"/>
        <end position="2137"/>
    </location>
</feature>
<dbReference type="SMART" id="SM00642">
    <property type="entry name" value="Aamy"/>
    <property type="match status" value="1"/>
</dbReference>
<evidence type="ECO:0000256" key="4">
    <source>
        <dbReference type="ARBA" id="ARBA00022679"/>
    </source>
</evidence>
<feature type="region of interest" description="Disordered" evidence="7">
    <location>
        <begin position="1729"/>
        <end position="1750"/>
    </location>
</feature>
<dbReference type="Pfam" id="PF00128">
    <property type="entry name" value="Alpha-amylase"/>
    <property type="match status" value="1"/>
</dbReference>
<feature type="transmembrane region" description="Helical" evidence="8">
    <location>
        <begin position="2297"/>
        <end position="2319"/>
    </location>
</feature>
<feature type="transmembrane region" description="Helical" evidence="8">
    <location>
        <begin position="2343"/>
        <end position="2362"/>
    </location>
</feature>
<keyword evidence="9" id="KW-0732">Signal</keyword>
<feature type="transmembrane region" description="Helical" evidence="8">
    <location>
        <begin position="2194"/>
        <end position="2216"/>
    </location>
</feature>
<evidence type="ECO:0000313" key="12">
    <source>
        <dbReference type="Proteomes" id="UP000247233"/>
    </source>
</evidence>
<dbReference type="GO" id="GO:0047657">
    <property type="term" value="F:alpha-1,3-glucan synthase activity"/>
    <property type="evidence" value="ECO:0007669"/>
    <property type="project" value="UniProtKB-EC"/>
</dbReference>
<dbReference type="FunFam" id="3.20.20.80:FF:000073">
    <property type="entry name" value="Alpha-1,3-glucan synthase Ags2"/>
    <property type="match status" value="1"/>
</dbReference>
<feature type="transmembrane region" description="Helical" evidence="8">
    <location>
        <begin position="2073"/>
        <end position="2093"/>
    </location>
</feature>
<evidence type="ECO:0000256" key="5">
    <source>
        <dbReference type="ARBA" id="ARBA00023316"/>
    </source>
</evidence>
<dbReference type="Pfam" id="PF13692">
    <property type="entry name" value="Glyco_trans_1_4"/>
    <property type="match status" value="1"/>
</dbReference>
<keyword evidence="5" id="KW-0961">Cell wall biogenesis/degradation</keyword>
<dbReference type="Gene3D" id="3.20.20.80">
    <property type="entry name" value="Glycosidases"/>
    <property type="match status" value="1"/>
</dbReference>
<dbReference type="EMBL" id="MSFL01000023">
    <property type="protein sequence ID" value="PWY74270.1"/>
    <property type="molecule type" value="Genomic_DNA"/>
</dbReference>
<dbReference type="Proteomes" id="UP000247233">
    <property type="component" value="Unassembled WGS sequence"/>
</dbReference>
<dbReference type="InterPro" id="IPR006047">
    <property type="entry name" value="GH13_cat_dom"/>
</dbReference>
<keyword evidence="12" id="KW-1185">Reference proteome</keyword>
<dbReference type="CDD" id="cd11323">
    <property type="entry name" value="AmyAc_AGS"/>
    <property type="match status" value="1"/>
</dbReference>
<feature type="transmembrane region" description="Helical" evidence="8">
    <location>
        <begin position="2006"/>
        <end position="2029"/>
    </location>
</feature>
<dbReference type="EC" id="2.4.1.183" evidence="2"/>
<feature type="signal peptide" evidence="9">
    <location>
        <begin position="1"/>
        <end position="18"/>
    </location>
</feature>
<evidence type="ECO:0000256" key="8">
    <source>
        <dbReference type="SAM" id="Phobius"/>
    </source>
</evidence>
<dbReference type="InterPro" id="IPR058657">
    <property type="entry name" value="Mok11-13/Ags1-like_Ig"/>
</dbReference>
<keyword evidence="8" id="KW-1133">Transmembrane helix</keyword>
<comment type="catalytic activity">
    <reaction evidence="6">
        <text>[(1-&gt;3)-alpha-D-glucosyl](n) + UDP-alpha-D-glucose = [(1-&gt;3)-alpha-D-glucosyl](n+1) + UDP + H(+)</text>
        <dbReference type="Rhea" id="RHEA:19749"/>
        <dbReference type="Rhea" id="RHEA-COMP:11150"/>
        <dbReference type="Rhea" id="RHEA-COMP:11151"/>
        <dbReference type="ChEBI" id="CHEBI:15378"/>
        <dbReference type="ChEBI" id="CHEBI:28100"/>
        <dbReference type="ChEBI" id="CHEBI:58223"/>
        <dbReference type="ChEBI" id="CHEBI:58885"/>
        <dbReference type="EC" id="2.4.1.183"/>
    </reaction>
</comment>
<feature type="compositionally biased region" description="Polar residues" evidence="7">
    <location>
        <begin position="1614"/>
        <end position="1625"/>
    </location>
</feature>
<dbReference type="InterPro" id="IPR058659">
    <property type="entry name" value="Mok11-13/Ags1-like_CBM"/>
</dbReference>
<dbReference type="Pfam" id="PF26111">
    <property type="entry name" value="Ig_Mok13"/>
    <property type="match status" value="1"/>
</dbReference>
<gene>
    <name evidence="11" type="ORF">BO70DRAFT_381379</name>
</gene>
<name>A0A317VQT4_9EURO</name>
<feature type="compositionally biased region" description="Polar residues" evidence="7">
    <location>
        <begin position="1735"/>
        <end position="1749"/>
    </location>
</feature>
<dbReference type="Pfam" id="PF26127">
    <property type="entry name" value="12TM_Mok13"/>
    <property type="match status" value="1"/>
</dbReference>
<evidence type="ECO:0000256" key="9">
    <source>
        <dbReference type="SAM" id="SignalP"/>
    </source>
</evidence>
<dbReference type="Gene3D" id="3.40.50.2000">
    <property type="entry name" value="Glycogen Phosphorylase B"/>
    <property type="match status" value="2"/>
</dbReference>
<accession>A0A317VQT4</accession>
<dbReference type="Pfam" id="PF26114">
    <property type="entry name" value="Ig_2_Mok13"/>
    <property type="match status" value="1"/>
</dbReference>
<dbReference type="Pfam" id="PF26108">
    <property type="entry name" value="GH_Mok13"/>
    <property type="match status" value="1"/>
</dbReference>
<dbReference type="InterPro" id="IPR013534">
    <property type="entry name" value="Starch_synth_cat_dom"/>
</dbReference>
<dbReference type="VEuPathDB" id="FungiDB:BO70DRAFT_381379"/>
<feature type="compositionally biased region" description="Basic residues" evidence="7">
    <location>
        <begin position="1670"/>
        <end position="1679"/>
    </location>
</feature>
<feature type="transmembrane region" description="Helical" evidence="8">
    <location>
        <begin position="2160"/>
        <end position="2179"/>
    </location>
</feature>
<dbReference type="Pfam" id="PF26122">
    <property type="entry name" value="CBM_Mok13"/>
    <property type="match status" value="1"/>
</dbReference>
<feature type="region of interest" description="Disordered" evidence="7">
    <location>
        <begin position="1614"/>
        <end position="1713"/>
    </location>
</feature>
<dbReference type="GeneID" id="37067702"/>
<dbReference type="OrthoDB" id="512920at2759"/>
<dbReference type="SUPFAM" id="SSF53756">
    <property type="entry name" value="UDP-Glycosyltransferase/glycogen phosphorylase"/>
    <property type="match status" value="1"/>
</dbReference>
<evidence type="ECO:0000256" key="3">
    <source>
        <dbReference type="ARBA" id="ARBA00022676"/>
    </source>
</evidence>
<keyword evidence="3" id="KW-0328">Glycosyltransferase</keyword>
<evidence type="ECO:0000256" key="1">
    <source>
        <dbReference type="ARBA" id="ARBA00006122"/>
    </source>
</evidence>
<feature type="transmembrane region" description="Helical" evidence="8">
    <location>
        <begin position="2223"/>
        <end position="2240"/>
    </location>
</feature>
<dbReference type="RefSeq" id="XP_025396917.1">
    <property type="nucleotide sequence ID" value="XM_025545465.1"/>
</dbReference>
<dbReference type="PANTHER" id="PTHR47182:SF7">
    <property type="entry name" value="ALPHA-1,3-GLUCAN SYNTHASE"/>
    <property type="match status" value="1"/>
</dbReference>
<comment type="similarity">
    <text evidence="1">Belongs to the glycosyltransferase group 1 family.</text>
</comment>
<reference evidence="11 12" key="1">
    <citation type="submission" date="2016-12" db="EMBL/GenBank/DDBJ databases">
        <title>The genomes of Aspergillus section Nigri reveals drivers in fungal speciation.</title>
        <authorList>
            <consortium name="DOE Joint Genome Institute"/>
            <person name="Vesth T.C."/>
            <person name="Nybo J."/>
            <person name="Theobald S."/>
            <person name="Brandl J."/>
            <person name="Frisvad J.C."/>
            <person name="Nielsen K.F."/>
            <person name="Lyhne E.K."/>
            <person name="Kogle M.E."/>
            <person name="Kuo A."/>
            <person name="Riley R."/>
            <person name="Clum A."/>
            <person name="Nolan M."/>
            <person name="Lipzen A."/>
            <person name="Salamov A."/>
            <person name="Henrissat B."/>
            <person name="Wiebenga A."/>
            <person name="De Vries R.P."/>
            <person name="Grigoriev I.V."/>
            <person name="Mortensen U.H."/>
            <person name="Andersen M.R."/>
            <person name="Baker S.E."/>
        </authorList>
    </citation>
    <scope>NUCLEOTIDE SEQUENCE [LARGE SCALE GENOMIC DNA]</scope>
    <source>
        <strain evidence="11 12">CBS 117.55</strain>
    </source>
</reference>
<dbReference type="SUPFAM" id="SSF51445">
    <property type="entry name" value="(Trans)glycosidases"/>
    <property type="match status" value="1"/>
</dbReference>
<evidence type="ECO:0000259" key="10">
    <source>
        <dbReference type="SMART" id="SM00642"/>
    </source>
</evidence>
<evidence type="ECO:0000256" key="7">
    <source>
        <dbReference type="SAM" id="MobiDB-lite"/>
    </source>
</evidence>
<dbReference type="InterPro" id="IPR017853">
    <property type="entry name" value="GH"/>
</dbReference>
<comment type="caution">
    <text evidence="11">The sequence shown here is derived from an EMBL/GenBank/DDBJ whole genome shotgun (WGS) entry which is preliminary data.</text>
</comment>
<feature type="transmembrane region" description="Helical" evidence="8">
    <location>
        <begin position="1982"/>
        <end position="1999"/>
    </location>
</feature>
<dbReference type="PANTHER" id="PTHR47182">
    <property type="entry name" value="CELL WALL ALPHA-1,3-GLUCAN SYNTHASE AGS1-RELATED"/>
    <property type="match status" value="1"/>
</dbReference>
<proteinExistence type="inferred from homology"/>
<feature type="transmembrane region" description="Helical" evidence="8">
    <location>
        <begin position="1064"/>
        <end position="1086"/>
    </location>
</feature>
<dbReference type="InterPro" id="IPR058656">
    <property type="entry name" value="Mok11-13/Ags1-like_GH"/>
</dbReference>
<protein>
    <recommendedName>
        <fullName evidence="2">alpha-1,3-glucan synthase</fullName>
        <ecNumber evidence="2">2.4.1.183</ecNumber>
    </recommendedName>
</protein>
<feature type="compositionally biased region" description="Acidic residues" evidence="7">
    <location>
        <begin position="1686"/>
        <end position="1706"/>
    </location>
</feature>
<dbReference type="InterPro" id="IPR058655">
    <property type="entry name" value="Mok11-14/Ags1-like"/>
</dbReference>
<dbReference type="GO" id="GO:0070600">
    <property type="term" value="P:fungal-type cell wall (1-&gt;3)-alpha-glucan biosynthetic process"/>
    <property type="evidence" value="ECO:0007669"/>
    <property type="project" value="TreeGrafter"/>
</dbReference>
<keyword evidence="8" id="KW-0472">Membrane</keyword>
<organism evidence="11 12">
    <name type="scientific">Aspergillus heteromorphus CBS 117.55</name>
    <dbReference type="NCBI Taxonomy" id="1448321"/>
    <lineage>
        <taxon>Eukaryota</taxon>
        <taxon>Fungi</taxon>
        <taxon>Dikarya</taxon>
        <taxon>Ascomycota</taxon>
        <taxon>Pezizomycotina</taxon>
        <taxon>Eurotiomycetes</taxon>
        <taxon>Eurotiomycetidae</taxon>
        <taxon>Eurotiales</taxon>
        <taxon>Aspergillaceae</taxon>
        <taxon>Aspergillus</taxon>
        <taxon>Aspergillus subgen. Circumdati</taxon>
    </lineage>
</organism>
<keyword evidence="4" id="KW-0808">Transferase</keyword>
<keyword evidence="8" id="KW-0812">Transmembrane</keyword>
<evidence type="ECO:0000313" key="11">
    <source>
        <dbReference type="EMBL" id="PWY74270.1"/>
    </source>
</evidence>
<dbReference type="InterPro" id="IPR058654">
    <property type="entry name" value="Mok11-14/Ags1-like_TM"/>
</dbReference>
<dbReference type="InterPro" id="IPR058658">
    <property type="entry name" value="Mok11-13/Ags1-like_Ig_2"/>
</dbReference>
<feature type="transmembrane region" description="Helical" evidence="8">
    <location>
        <begin position="1945"/>
        <end position="1962"/>
    </location>
</feature>
<sequence>MRLSAALLLSFLSVGVVGWPYNESLADYNLNENQTATDPADYWGEWANHTYHPSPQNWRFPVYTIFLDRIANGDPTNDDINGTAYEHVVDSNQMRHGGDLAGLVDTLDYIRGMGFKGIYFAGTGLMNLPWEYDGYSPVDTTLMDMHHGTIADWRRTVTEIHDRGMYVLMDNTLATLSNLIGFKGHLNDTANFRVDEYDVEWITDRQYVDFHFGNDYNETCDYPRFWGEDGYPYDTGTVAELTGCRNSDFDQYGEVEAFGNFPDWERQLTKFASVQDRLREWQAPIRNVLTRHSCMLIASLDIDGFRFDKAVQSTLDALGEINHVYRECAQRYGKDNFFLPGEITSGNTFGSLYLGRGRQPDMVPDSPTAGAELTNASAAQYFMREDGYQALDAAAFHYTIYRSMLRFLGMDGNLVAGYDLPTDFIEAWNDMLITNDFINAFTGELDPRHMYGVSNQDNFRWPAIRNGSDKYLLGLFIVTLELPGIPLILWGEEQAMYVFDATASNYLFGRQPMTYQTAWWTHGCFSLNTSKFYDFPDEKGLYGCEDMSLTRDQRNPAHPLRNLMKRMFEIRENYPVAADGLNLQTIAQLTTDIYLPGSSTTPTVTGLWSVLRSYYPGVQTQANSTNETMWLVYQNGNKTETFGSSCTNYSAALLAPWASGTKLTNLFYPYDELTLADGPSNTTYGCVANLTLLPWEYRAYVKSADFVQPGPTVTDFTPGHDARLLSSTDAGETVDIQLGYSQVMSCDDITDALTLNSTTLAGITATLDTSSVNCTNITARTTDNNFIGEVPTVWTWSAQLTNVYHGVHQVTVKNVTSAAGASTDAVDRFLFRVGSASNPLISPLANYSTTLVHKSDSSDSYYIQHDAAGADQFRYSTNFGGSWSNWTTFTGANTSVVFPKWSGTEDQKWKGTHIRVQYFSRLTGSSDYIQEGDYGWKDGVTRRFPHLWWNGPYNQYGYDAGLNSKFRFDTDELRWKFDFVYEWPAVGQLSVWGIDPDGVPDTEYVYGDVDNSSVVQRLPPSYLSSNVINITTLPPFPHLGWTISLNDATYRYDLLPVGSGWAQLALYVLLWVVPILMGLAGIVIFIRTFYRVQLNTDGNVVKEDTLPLVIWRRMRGQGPGSAAADDDVSETTLAAEAVPPGMAIAGAAEQRRTVLIATMEYDIEDWQTKVKIGGLGVMAQLMSQHLKHQNLVWVVPCVGDIDYPTDTPTEAFVVTILNNPYFVNVQYHQCIAETIKRFPSIDMYHINDFHGCLAPLYLLPTRTIPVCLSLHNAEFQGLWPLRTQQEKKEVCSVFNLPVEVASKYCQFGNVLNLLHTGASYLRFHQRGFGAVGVSNKYGKRSWARYPIFWSLDKIGSLPNPDPTDTAALDDNTAPPLRTYEERITDKLEAQRWAGLTENRDADLLVFVGRWSKQKGVDLIADVLPAVLAARPQVQVICVGPIIDLYGRLAAIKLERIMAMYPGRVFSKPEFTALPPCVFSGADFALIPSRDEPFGLIAVEFGRKGALGIGSRIGGLGQMPGWWYTVESDATRHLLHQLRTAIKSALDSAPATREEMRANSAKQRFPVLEWIQKLETLQRTALRIHHTKNKDTVAGEMPESQEAYWEMHSVRSSTLGLPGLTRQSMASGMETPPAQVMQHAQSRLQELQAGHRASTLGRQLSLGRRAGPGQGRRRQAKNLPRHSQGSSDDERDGEEDEELDEDEEDEGTQQVNYISPEEAMRAVNNTLGTQDLGDSLATQRHSPNNLSTHSLAGPRASYFSVPGSPNLMSRASSPLPPYPSSGGASGLNTPPFAHSHNVSVLSLPSIVGDHKPPGDQKQPLFELQKVDPTFTDSLGHFTKRFEERLANLNKKNSITDYCIETYLTKSERKFYNMYSDAQLKKQPEAPMASPSAAEPFVQDTQYTPMADPAGTGAAVPSKDTDEIDRWLARLGYQRPMALQRFMRRRLGQWPVYSLFLGLGQIIATNSAQMTLLGGTVGETATKLYIIAAIYCLSSIGWWFMFYRYPSVFALSVPWFIYSLAFIVIGVSPYGASDVGRMWAQNVASGVYSAASSSGSLFFALNFGDQGAVPVKDWMFRASLIQGISQLYTVALWFWSSKVTAVEVAGVSTLALSSWRLTAVVMPLALICFGVGVLLALGLPKYYRQAPGRILFFYKSLFRRRIVLWFFFMVIVQNFFLAAAVGRNWTFLWSSGHAKAWQIAICVVFFFIVVWVALLVLFRILSKEHSWILPVFGLSLGAPQWAQTWWGTSNIGYYLPWAPGLTGGAIISRCLWLWLGVLNEVQQVGLGMILLQTLTRVHVCFVLLAAQAMGSIATMCARGFAPNKLGPASISPAVGTSVDKVATPWFWIALFFQLLASFGFLLFYRREQLNRP</sequence>
<feature type="transmembrane region" description="Helical" evidence="8">
    <location>
        <begin position="2252"/>
        <end position="2276"/>
    </location>
</feature>
<evidence type="ECO:0000256" key="6">
    <source>
        <dbReference type="ARBA" id="ARBA00048960"/>
    </source>
</evidence>
<dbReference type="FunFam" id="3.40.50.2000:FF:000052">
    <property type="entry name" value="Alpha-1,3-glucan synthase Ags2"/>
    <property type="match status" value="1"/>
</dbReference>
<dbReference type="GO" id="GO:0009277">
    <property type="term" value="C:fungal-type cell wall"/>
    <property type="evidence" value="ECO:0007669"/>
    <property type="project" value="TreeGrafter"/>
</dbReference>
<feature type="chain" id="PRO_5016407217" description="alpha-1,3-glucan synthase" evidence="9">
    <location>
        <begin position="19"/>
        <end position="2370"/>
    </location>
</feature>
<evidence type="ECO:0000256" key="2">
    <source>
        <dbReference type="ARBA" id="ARBA00012688"/>
    </source>
</evidence>
<feature type="transmembrane region" description="Helical" evidence="8">
    <location>
        <begin position="2041"/>
        <end position="2061"/>
    </location>
</feature>
<feature type="region of interest" description="Disordered" evidence="7">
    <location>
        <begin position="1769"/>
        <end position="1790"/>
    </location>
</feature>
<dbReference type="Pfam" id="PF08323">
    <property type="entry name" value="Glyco_transf_5"/>
    <property type="match status" value="1"/>
</dbReference>
<feature type="domain" description="Glycosyl hydrolase family 13 catalytic" evidence="10">
    <location>
        <begin position="64"/>
        <end position="558"/>
    </location>
</feature>